<dbReference type="PANTHER" id="PTHR30420">
    <property type="entry name" value="N-SUCCINYLARGININE DIHYDROLASE"/>
    <property type="match status" value="1"/>
</dbReference>
<keyword evidence="5" id="KW-1185">Reference proteome</keyword>
<dbReference type="PANTHER" id="PTHR30420:SF1">
    <property type="entry name" value="ARGININE N-SUCCINYLTRANSFERASE"/>
    <property type="match status" value="1"/>
</dbReference>
<organism evidence="4 5">
    <name type="scientific">Rivibacter subsaxonicus</name>
    <dbReference type="NCBI Taxonomy" id="457575"/>
    <lineage>
        <taxon>Bacteria</taxon>
        <taxon>Pseudomonadati</taxon>
        <taxon>Pseudomonadota</taxon>
        <taxon>Betaproteobacteria</taxon>
        <taxon>Burkholderiales</taxon>
        <taxon>Rivibacter</taxon>
    </lineage>
</organism>
<accession>A0A4Q7W0C9</accession>
<dbReference type="Proteomes" id="UP000293671">
    <property type="component" value="Unassembled WGS sequence"/>
</dbReference>
<keyword evidence="3" id="KW-0012">Acyltransferase</keyword>
<dbReference type="Pfam" id="PF04958">
    <property type="entry name" value="AstA"/>
    <property type="match status" value="1"/>
</dbReference>
<keyword evidence="2 4" id="KW-0808">Transferase</keyword>
<dbReference type="GO" id="GO:0008791">
    <property type="term" value="F:arginine N-succinyltransferase activity"/>
    <property type="evidence" value="ECO:0007669"/>
    <property type="project" value="InterPro"/>
</dbReference>
<dbReference type="InterPro" id="IPR007041">
    <property type="entry name" value="Arg_succinylTrfase_AstA/AruG"/>
</dbReference>
<dbReference type="NCBIfam" id="TIGR03243">
    <property type="entry name" value="arg_catab_AOST"/>
    <property type="match status" value="1"/>
</dbReference>
<evidence type="ECO:0000313" key="4">
    <source>
        <dbReference type="EMBL" id="RZU02617.1"/>
    </source>
</evidence>
<sequence>MSARLHPEASEAARYVLRPAGPGDLAALERIAAARAIGINSLPSDSAQLLDKLERSAFSFASEDEASGEETYLFVLVDTRDGGVVGSSGIAASAGFHDRFYSYRNEFLVQASPELGIVNKTHTLHLCHDLTGVTLLTSFWIDPALEATAWPQLLSRARLLYIAAHRERFADRIAAESPGLSDEQGRCAFWDAVGRRFFDMDYPAAERLTGGRSKAFIAELMPQAPIYVPLLPEAAQLAIGQLHPVSELPFSILIDEGFDADSYIDIFDGGPTAEARFEMLRTVRHLGAARIAGLIEVPLQSAGRPGAGWALLANGGGEDFRATLAPIARSAPGAIDLAPAAAATLVRVKGATLQWAPLSPPRIDLGGSSS</sequence>
<reference evidence="4 5" key="1">
    <citation type="submission" date="2019-02" db="EMBL/GenBank/DDBJ databases">
        <title>Genomic Encyclopedia of Type Strains, Phase IV (KMG-IV): sequencing the most valuable type-strain genomes for metagenomic binning, comparative biology and taxonomic classification.</title>
        <authorList>
            <person name="Goeker M."/>
        </authorList>
    </citation>
    <scope>NUCLEOTIDE SEQUENCE [LARGE SCALE GENOMIC DNA]</scope>
    <source>
        <strain evidence="4 5">DSM 19570</strain>
    </source>
</reference>
<evidence type="ECO:0000256" key="3">
    <source>
        <dbReference type="ARBA" id="ARBA00023315"/>
    </source>
</evidence>
<proteinExistence type="predicted"/>
<evidence type="ECO:0000256" key="1">
    <source>
        <dbReference type="ARBA" id="ARBA00022503"/>
    </source>
</evidence>
<dbReference type="OrthoDB" id="21121at2"/>
<gene>
    <name evidence="4" type="ORF">EV670_0645</name>
</gene>
<comment type="caution">
    <text evidence="4">The sequence shown here is derived from an EMBL/GenBank/DDBJ whole genome shotgun (WGS) entry which is preliminary data.</text>
</comment>
<dbReference type="AlphaFoldDB" id="A0A4Q7W0C9"/>
<dbReference type="RefSeq" id="WP_130430362.1">
    <property type="nucleotide sequence ID" value="NZ_SHKP01000004.1"/>
</dbReference>
<dbReference type="EMBL" id="SHKP01000004">
    <property type="protein sequence ID" value="RZU02617.1"/>
    <property type="molecule type" value="Genomic_DNA"/>
</dbReference>
<name>A0A4Q7W0C9_9BURK</name>
<evidence type="ECO:0000313" key="5">
    <source>
        <dbReference type="Proteomes" id="UP000293671"/>
    </source>
</evidence>
<dbReference type="InterPro" id="IPR016181">
    <property type="entry name" value="Acyl_CoA_acyltransferase"/>
</dbReference>
<dbReference type="SUPFAM" id="SSF55729">
    <property type="entry name" value="Acyl-CoA N-acyltransferases (Nat)"/>
    <property type="match status" value="1"/>
</dbReference>
<evidence type="ECO:0000256" key="2">
    <source>
        <dbReference type="ARBA" id="ARBA00022679"/>
    </source>
</evidence>
<protein>
    <submittedName>
        <fullName evidence="4">Arginine succinyltransferase</fullName>
    </submittedName>
</protein>
<dbReference type="GO" id="GO:0006527">
    <property type="term" value="P:L-arginine catabolic process"/>
    <property type="evidence" value="ECO:0007669"/>
    <property type="project" value="InterPro"/>
</dbReference>
<keyword evidence="1" id="KW-0056">Arginine metabolism</keyword>